<sequence length="141" mass="15816">MSLTKNTEVIFDSRRGIDYNSANPPLYDSSTFHQNVLGGETEYDYARSGNPNRTLLEEKLARLEGGTYAFAYASGIAAISAVLFTLKSDDHVILPDDVYGGTFRLTEQILNRFNIQFTTVDATQIKEIENAIQHNTKLIYI</sequence>
<protein>
    <submittedName>
        <fullName evidence="5">Cystathionine beta-lyase</fullName>
        <ecNumber evidence="5">4.4.1.8</ecNumber>
    </submittedName>
</protein>
<proteinExistence type="inferred from homology"/>
<dbReference type="GO" id="GO:0030170">
    <property type="term" value="F:pyridoxal phosphate binding"/>
    <property type="evidence" value="ECO:0007669"/>
    <property type="project" value="InterPro"/>
</dbReference>
<dbReference type="GO" id="GO:0019346">
    <property type="term" value="P:transsulfuration"/>
    <property type="evidence" value="ECO:0007669"/>
    <property type="project" value="InterPro"/>
</dbReference>
<dbReference type="InterPro" id="IPR000277">
    <property type="entry name" value="Cys/Met-Metab_PyrdxlP-dep_enz"/>
</dbReference>
<evidence type="ECO:0000256" key="3">
    <source>
        <dbReference type="ARBA" id="ARBA00023239"/>
    </source>
</evidence>
<dbReference type="PANTHER" id="PTHR11808">
    <property type="entry name" value="TRANS-SULFURATION ENZYME FAMILY MEMBER"/>
    <property type="match status" value="1"/>
</dbReference>
<comment type="similarity">
    <text evidence="4">Belongs to the trans-sulfuration enzymes family.</text>
</comment>
<evidence type="ECO:0000313" key="6">
    <source>
        <dbReference type="Proteomes" id="UP000255425"/>
    </source>
</evidence>
<keyword evidence="3 5" id="KW-0456">Lyase</keyword>
<dbReference type="Pfam" id="PF01053">
    <property type="entry name" value="Cys_Met_Meta_PP"/>
    <property type="match status" value="1"/>
</dbReference>
<accession>A0A380HBT1</accession>
<dbReference type="EC" id="4.4.1.8" evidence="5"/>
<dbReference type="InterPro" id="IPR015421">
    <property type="entry name" value="PyrdxlP-dep_Trfase_major"/>
</dbReference>
<dbReference type="SUPFAM" id="SSF53383">
    <property type="entry name" value="PLP-dependent transferases"/>
    <property type="match status" value="1"/>
</dbReference>
<reference evidence="5 6" key="1">
    <citation type="submission" date="2018-06" db="EMBL/GenBank/DDBJ databases">
        <authorList>
            <consortium name="Pathogen Informatics"/>
            <person name="Doyle S."/>
        </authorList>
    </citation>
    <scope>NUCLEOTIDE SEQUENCE [LARGE SCALE GENOMIC DNA]</scope>
    <source>
        <strain evidence="5 6">NCTC11807</strain>
    </source>
</reference>
<evidence type="ECO:0000256" key="2">
    <source>
        <dbReference type="ARBA" id="ARBA00022898"/>
    </source>
</evidence>
<evidence type="ECO:0000313" key="5">
    <source>
        <dbReference type="EMBL" id="SUM74664.1"/>
    </source>
</evidence>
<evidence type="ECO:0000256" key="4">
    <source>
        <dbReference type="RuleBase" id="RU362118"/>
    </source>
</evidence>
<keyword evidence="2 4" id="KW-0663">Pyridoxal phosphate</keyword>
<dbReference type="PANTHER" id="PTHR11808:SF50">
    <property type="entry name" value="CYSTATHIONINE BETA-LYASE"/>
    <property type="match status" value="1"/>
</dbReference>
<gene>
    <name evidence="5" type="primary">metC_1</name>
    <name evidence="5" type="ORF">NCTC11807_02703</name>
</gene>
<organism evidence="5 6">
    <name type="scientific">Staphylococcus saccharolyticus</name>
    <dbReference type="NCBI Taxonomy" id="33028"/>
    <lineage>
        <taxon>Bacteria</taxon>
        <taxon>Bacillati</taxon>
        <taxon>Bacillota</taxon>
        <taxon>Bacilli</taxon>
        <taxon>Bacillales</taxon>
        <taxon>Staphylococcaceae</taxon>
        <taxon>Staphylococcus</taxon>
    </lineage>
</organism>
<dbReference type="GO" id="GO:0005737">
    <property type="term" value="C:cytoplasm"/>
    <property type="evidence" value="ECO:0007669"/>
    <property type="project" value="TreeGrafter"/>
</dbReference>
<dbReference type="EMBL" id="UHDZ01000001">
    <property type="protein sequence ID" value="SUM74664.1"/>
    <property type="molecule type" value="Genomic_DNA"/>
</dbReference>
<keyword evidence="6" id="KW-1185">Reference proteome</keyword>
<dbReference type="Gene3D" id="3.40.640.10">
    <property type="entry name" value="Type I PLP-dependent aspartate aminotransferase-like (Major domain)"/>
    <property type="match status" value="1"/>
</dbReference>
<evidence type="ECO:0000256" key="1">
    <source>
        <dbReference type="ARBA" id="ARBA00001933"/>
    </source>
</evidence>
<dbReference type="GO" id="GO:0047804">
    <property type="term" value="F:cysteine-S-conjugate beta-lyase activity"/>
    <property type="evidence" value="ECO:0007669"/>
    <property type="project" value="UniProtKB-ARBA"/>
</dbReference>
<dbReference type="AlphaFoldDB" id="A0A380HBT1"/>
<comment type="cofactor">
    <cofactor evidence="1 4">
        <name>pyridoxal 5'-phosphate</name>
        <dbReference type="ChEBI" id="CHEBI:597326"/>
    </cofactor>
</comment>
<name>A0A380HBT1_9STAP</name>
<dbReference type="Proteomes" id="UP000255425">
    <property type="component" value="Unassembled WGS sequence"/>
</dbReference>
<dbReference type="InterPro" id="IPR015424">
    <property type="entry name" value="PyrdxlP-dep_Trfase"/>
</dbReference>